<evidence type="ECO:0000313" key="2">
    <source>
        <dbReference type="Proteomes" id="UP000061569"/>
    </source>
</evidence>
<dbReference type="AlphaFoldDB" id="A0A0S2DQF9"/>
<dbReference type="PATRIC" id="fig|69.6.peg.5381"/>
<proteinExistence type="predicted"/>
<reference evidence="1 2" key="1">
    <citation type="submission" date="2015-11" db="EMBL/GenBank/DDBJ databases">
        <title>Genome sequences of Lysobacter enzymogenes strain C3 and Lysobacter antibioticus ATCC 29479.</title>
        <authorList>
            <person name="Kobayashi D.Y."/>
        </authorList>
    </citation>
    <scope>NUCLEOTIDE SEQUENCE [LARGE SCALE GENOMIC DNA]</scope>
    <source>
        <strain evidence="1 2">C3</strain>
    </source>
</reference>
<dbReference type="EMBL" id="CP013140">
    <property type="protein sequence ID" value="ALN60807.1"/>
    <property type="molecule type" value="Genomic_DNA"/>
</dbReference>
<gene>
    <name evidence="1" type="ORF">GLE_5466</name>
</gene>
<accession>A0A0S2DQF9</accession>
<evidence type="ECO:0000313" key="1">
    <source>
        <dbReference type="EMBL" id="ALN60807.1"/>
    </source>
</evidence>
<organism evidence="1 2">
    <name type="scientific">Lysobacter enzymogenes</name>
    <dbReference type="NCBI Taxonomy" id="69"/>
    <lineage>
        <taxon>Bacteria</taxon>
        <taxon>Pseudomonadati</taxon>
        <taxon>Pseudomonadota</taxon>
        <taxon>Gammaproteobacteria</taxon>
        <taxon>Lysobacterales</taxon>
        <taxon>Lysobacteraceae</taxon>
        <taxon>Lysobacter</taxon>
    </lineage>
</organism>
<dbReference type="Proteomes" id="UP000061569">
    <property type="component" value="Chromosome"/>
</dbReference>
<dbReference type="KEGG" id="lez:GLE_5466"/>
<protein>
    <submittedName>
        <fullName evidence="1">Uncharacterized protein</fullName>
    </submittedName>
</protein>
<sequence length="186" mass="18872">MKNHSLSICAGVLAMAMAPAALAQVSASKAELAQAAVGESFTIGHTEYRIAPSAVVTKPAEASTEAGRELVPGDYVVAVPAAAVASARSARSLSSGGENLGAAVSGSGDTVIVAPELNVYFSHPGVVDQLVKQTGGTLLYSSAVGGNATIGYASVSQAMQARQLIQGQAGVKEVNPRLVEQRRVPW</sequence>
<name>A0A0S2DQF9_LYSEN</name>
<dbReference type="STRING" id="69.GLE_5466"/>